<evidence type="ECO:0000313" key="2">
    <source>
        <dbReference type="EMBL" id="CAD5235635.1"/>
    </source>
</evidence>
<evidence type="ECO:0000313" key="4">
    <source>
        <dbReference type="Proteomes" id="UP000659654"/>
    </source>
</evidence>
<reference evidence="5" key="1">
    <citation type="submission" date="2016-11" db="UniProtKB">
        <authorList>
            <consortium name="WormBaseParasite"/>
        </authorList>
    </citation>
    <scope>IDENTIFICATION</scope>
</reference>
<evidence type="ECO:0000256" key="1">
    <source>
        <dbReference type="SAM" id="MobiDB-lite"/>
    </source>
</evidence>
<dbReference type="Proteomes" id="UP000582659">
    <property type="component" value="Unassembled WGS sequence"/>
</dbReference>
<dbReference type="AlphaFoldDB" id="A0A1I7RTW9"/>
<evidence type="ECO:0000313" key="3">
    <source>
        <dbReference type="Proteomes" id="UP000095284"/>
    </source>
</evidence>
<feature type="region of interest" description="Disordered" evidence="1">
    <location>
        <begin position="202"/>
        <end position="224"/>
    </location>
</feature>
<organism evidence="3 5">
    <name type="scientific">Bursaphelenchus xylophilus</name>
    <name type="common">Pinewood nematode worm</name>
    <name type="synonym">Aphelenchoides xylophilus</name>
    <dbReference type="NCBI Taxonomy" id="6326"/>
    <lineage>
        <taxon>Eukaryota</taxon>
        <taxon>Metazoa</taxon>
        <taxon>Ecdysozoa</taxon>
        <taxon>Nematoda</taxon>
        <taxon>Chromadorea</taxon>
        <taxon>Rhabditida</taxon>
        <taxon>Tylenchina</taxon>
        <taxon>Tylenchomorpha</taxon>
        <taxon>Aphelenchoidea</taxon>
        <taxon>Aphelenchoididae</taxon>
        <taxon>Bursaphelenchus</taxon>
    </lineage>
</organism>
<dbReference type="EMBL" id="CAJFCV020000006">
    <property type="protein sequence ID" value="CAG9132131.1"/>
    <property type="molecule type" value="Genomic_DNA"/>
</dbReference>
<reference evidence="2" key="2">
    <citation type="submission" date="2020-09" db="EMBL/GenBank/DDBJ databases">
        <authorList>
            <person name="Kikuchi T."/>
        </authorList>
    </citation>
    <scope>NUCLEOTIDE SEQUENCE</scope>
    <source>
        <strain evidence="2">Ka4C1</strain>
    </source>
</reference>
<gene>
    <name evidence="2" type="ORF">BXYJ_LOCUS15726</name>
</gene>
<protein>
    <submittedName>
        <fullName evidence="2">(pine wood nematode) hypothetical protein</fullName>
    </submittedName>
</protein>
<proteinExistence type="predicted"/>
<dbReference type="Proteomes" id="UP000659654">
    <property type="component" value="Unassembled WGS sequence"/>
</dbReference>
<keyword evidence="4" id="KW-1185">Reference proteome</keyword>
<dbReference type="Proteomes" id="UP000095284">
    <property type="component" value="Unplaced"/>
</dbReference>
<evidence type="ECO:0000313" key="5">
    <source>
        <dbReference type="WBParaSite" id="BXY_0417500.1"/>
    </source>
</evidence>
<accession>A0A1I7RTW9</accession>
<name>A0A1I7RTW9_BURXY</name>
<dbReference type="WBParaSite" id="BXY_0417500.1">
    <property type="protein sequence ID" value="BXY_0417500.1"/>
    <property type="gene ID" value="BXY_0417500"/>
</dbReference>
<dbReference type="EMBL" id="CAJFDI010000006">
    <property type="protein sequence ID" value="CAD5235635.1"/>
    <property type="molecule type" value="Genomic_DNA"/>
</dbReference>
<sequence>MVSLDGTSSQDLEQYEYDDCTVSVKLLCTQVGGVRRVKDGIPISNCRFQTGDGKSLQICGWRSLAETVAGTFKPDHFYKIGPVTKSSSKRYGDLTLGFELTVHEATQIQDLGTLIDDEAGTFVPLAESYQVEGKVVTRGFIQSLPFNFKGTLNFSIVFGLHRVPVKCPMIEFDSPLERGDMVEISGRYNGRNFMADTVTPLAEEPLADGDPQLESVRPPPRRTA</sequence>